<dbReference type="GO" id="GO:0030246">
    <property type="term" value="F:carbohydrate binding"/>
    <property type="evidence" value="ECO:0007669"/>
    <property type="project" value="InterPro"/>
</dbReference>
<dbReference type="Pfam" id="PF14600">
    <property type="entry name" value="CBM_5_12_2"/>
    <property type="match status" value="1"/>
</dbReference>
<reference evidence="4 5" key="1">
    <citation type="submission" date="2014-07" db="EMBL/GenBank/DDBJ databases">
        <title>Unique and conserved regions in Vibrio harveyi and related species in comparison with the shrimp pathogen Vibrio harveyi CAIM 1792.</title>
        <authorList>
            <person name="Espinoza-Valles I."/>
            <person name="Vora G."/>
            <person name="Leekitcharoenphon P."/>
            <person name="Ussery D."/>
            <person name="Hoj L."/>
            <person name="Gomez-Gil B."/>
        </authorList>
    </citation>
    <scope>NUCLEOTIDE SEQUENCE [LARGE SCALE GENOMIC DNA]</scope>
    <source>
        <strain evidence="5">CAIM 1854 / LMG 25443</strain>
    </source>
</reference>
<dbReference type="SUPFAM" id="SSF51055">
    <property type="entry name" value="Carbohydrate binding domain"/>
    <property type="match status" value="1"/>
</dbReference>
<feature type="signal peptide" evidence="2">
    <location>
        <begin position="1"/>
        <end position="26"/>
    </location>
</feature>
<dbReference type="Gene3D" id="2.60.40.10">
    <property type="entry name" value="Immunoglobulins"/>
    <property type="match status" value="3"/>
</dbReference>
<evidence type="ECO:0000313" key="5">
    <source>
        <dbReference type="Proteomes" id="UP000031586"/>
    </source>
</evidence>
<dbReference type="Gene3D" id="1.10.530.10">
    <property type="match status" value="1"/>
</dbReference>
<dbReference type="SMART" id="SM00495">
    <property type="entry name" value="ChtBD3"/>
    <property type="match status" value="1"/>
</dbReference>
<dbReference type="PANTHER" id="PTHR21113:SF4">
    <property type="entry name" value="CHITIN-BINDING TYPE-4 DOMAIN-CONTAINING PROTEIN"/>
    <property type="match status" value="1"/>
</dbReference>
<evidence type="ECO:0000259" key="3">
    <source>
        <dbReference type="SMART" id="SM00495"/>
    </source>
</evidence>
<feature type="domain" description="Chitin-binding type-3" evidence="3">
    <location>
        <begin position="464"/>
        <end position="505"/>
    </location>
</feature>
<dbReference type="Proteomes" id="UP000031586">
    <property type="component" value="Unassembled WGS sequence"/>
</dbReference>
<dbReference type="GO" id="GO:0004553">
    <property type="term" value="F:hydrolase activity, hydrolyzing O-glycosyl compounds"/>
    <property type="evidence" value="ECO:0007669"/>
    <property type="project" value="InterPro"/>
</dbReference>
<dbReference type="AlphaFoldDB" id="A0A0C1Z3R7"/>
<comment type="caution">
    <text evidence="4">The sequence shown here is derived from an EMBL/GenBank/DDBJ whole genome shotgun (WGS) entry which is preliminary data.</text>
</comment>
<organism evidence="4 5">
    <name type="scientific">Vibrio owensii CAIM 1854 = LMG 25443</name>
    <dbReference type="NCBI Taxonomy" id="1229493"/>
    <lineage>
        <taxon>Bacteria</taxon>
        <taxon>Pseudomonadati</taxon>
        <taxon>Pseudomonadota</taxon>
        <taxon>Gammaproteobacteria</taxon>
        <taxon>Vibrionales</taxon>
        <taxon>Vibrionaceae</taxon>
        <taxon>Vibrio</taxon>
    </lineage>
</organism>
<dbReference type="InterPro" id="IPR032798">
    <property type="entry name" value="CBM_5_12_2"/>
</dbReference>
<evidence type="ECO:0000256" key="1">
    <source>
        <dbReference type="ARBA" id="ARBA00022801"/>
    </source>
</evidence>
<accession>A0A0C1Z3R7</accession>
<dbReference type="CDD" id="cd12204">
    <property type="entry name" value="CBD_like"/>
    <property type="match status" value="1"/>
</dbReference>
<evidence type="ECO:0000313" key="4">
    <source>
        <dbReference type="EMBL" id="KIF51705.1"/>
    </source>
</evidence>
<sequence>MRKNTLAIMPSVLALAIGMGLPAAHAGVITDATIVGSESQWWNTYKVILTNDGSKPVELRDAKVTFDSNLSMSTPSWSATGISYPGMKFTSDAQGNVFKNTLALAFDSGSWVKSQLPAGKRIELTLGVSGVLDLTLLQNTIRLIADDEGEVGEPEISLQLASPVNGAEFEEGQAVAMLANVTATNTSVKAVTFFVDNKQVARVTQAPFQASWTSVGSGAHTIKAVVEDTSGLTQQQAVSISVKEKPVEPPVEPEVHELTFVAPTQGQTLMVGQATTIKARLDGELISKLEFWANDRKLGQRNIAAGQTTYSQSWTPNEVGNATLKVVVLDQNNQMVEQRSIAVAIEAAPSFVEPEVSFSSPSNGSKFEKGEAVSIFVRATDADDDLSRVIVKANNKQICDFNAATTNQFSCNWTASEVGAVKLEAIATDAENLTATARVNITVEKVETPTPPPTGGLCADFNVYPDWTRGDHATGGDIMVHKNIAYSAVYWTQSVPGSDSSWSLHLNCDGTEPGTAPALSLRNPMDPVRLEVAGWPNTFVVASPSTQAPSTLTIAASSGDALKDLEQLTRSFVSAIEQAESAGTASIVIQSDVLDLATQDKGASFGAVAVKEALTNAIDITGSRIDIDAINALSDDVKGWAHAYNLIFTTLAPQATFGWSLSIGEFAYDTHSGRQSVWDEASVFTADLLDSFELYKADAANKADFVAFTKSNATVALTSEQWHHALEYVKQVTDYVEAPAMLANMPTEQTANYFMGNTQTDQQIRKAAYSNVFALMFDQDSQALTSKIELYQTAKVPLYYVGEELEKGSLTRIEALNQELANAESVMDNEAFLYETPQSQWVPSTVYKWNDFLDGLNAMHNIGVAGNKFWLMNDEVDDATNIKYAKVAIAAFLAQSMQETIRYNACDENNWSEVKYGAPADYPMTASCGQLGQKYADYGVNPVSGLDHAYSCPRDDKMEVSALTHAKWYGAPAPVFAAPDAVLKERGLLVNGAAGRWTNNGHCNDVPESVDTSKQVWERDECKTYVGQKAGKFIWDGSSQESVEGCGWWGRGVIQTTGRQNFGTLNHYLGRSHVDPSTIGKTIDGVTVEAPPANPLYAELDFCSNPGLICSSEENKEIKWIAGLFYWVTSVQAYNDEGGQYADWNYHNELKKYVDSGLQGSQFIDDVSGIVNRGCPDLTCSTGDVHNVKERRENFKLVLQKLGLDPR</sequence>
<dbReference type="Pfam" id="PF17957">
    <property type="entry name" value="Big_7"/>
    <property type="match status" value="3"/>
</dbReference>
<dbReference type="EMBL" id="JPRD01000030">
    <property type="protein sequence ID" value="KIF51705.1"/>
    <property type="molecule type" value="Genomic_DNA"/>
</dbReference>
<evidence type="ECO:0000256" key="2">
    <source>
        <dbReference type="SAM" id="SignalP"/>
    </source>
</evidence>
<dbReference type="PATRIC" id="fig|1229493.5.peg.2924"/>
<protein>
    <submittedName>
        <fullName evidence="4">Chitinase</fullName>
    </submittedName>
</protein>
<dbReference type="Gene3D" id="2.10.10.20">
    <property type="entry name" value="Carbohydrate-binding module superfamily 5/12"/>
    <property type="match status" value="1"/>
</dbReference>
<gene>
    <name evidence="4" type="ORF">H735_18060</name>
</gene>
<keyword evidence="2" id="KW-0732">Signal</keyword>
<proteinExistence type="predicted"/>
<dbReference type="InterPro" id="IPR036573">
    <property type="entry name" value="CBM_sf_5/12"/>
</dbReference>
<dbReference type="PANTHER" id="PTHR21113">
    <property type="entry name" value="AGAP001705-PA"/>
    <property type="match status" value="1"/>
</dbReference>
<dbReference type="InterPro" id="IPR003610">
    <property type="entry name" value="CBM5/12"/>
</dbReference>
<keyword evidence="1" id="KW-0378">Hydrolase</keyword>
<feature type="chain" id="PRO_5002156842" evidence="2">
    <location>
        <begin position="27"/>
        <end position="1207"/>
    </location>
</feature>
<dbReference type="GO" id="GO:0005576">
    <property type="term" value="C:extracellular region"/>
    <property type="evidence" value="ECO:0007669"/>
    <property type="project" value="InterPro"/>
</dbReference>
<dbReference type="RefSeq" id="WP_027726788.1">
    <property type="nucleotide sequence ID" value="NZ_BAOH01000105.1"/>
</dbReference>
<dbReference type="GO" id="GO:0005975">
    <property type="term" value="P:carbohydrate metabolic process"/>
    <property type="evidence" value="ECO:0007669"/>
    <property type="project" value="InterPro"/>
</dbReference>
<name>A0A0C1Z3R7_9VIBR</name>
<dbReference type="InterPro" id="IPR013783">
    <property type="entry name" value="Ig-like_fold"/>
</dbReference>